<name>A0A564FSF7_9HYPH</name>
<dbReference type="InterPro" id="IPR035668">
    <property type="entry name" value="Amicyanin"/>
</dbReference>
<evidence type="ECO:0000313" key="5">
    <source>
        <dbReference type="Proteomes" id="UP000401717"/>
    </source>
</evidence>
<dbReference type="RefSeq" id="WP_186383720.1">
    <property type="nucleotide sequence ID" value="NZ_BPQI01000015.1"/>
</dbReference>
<proteinExistence type="predicted"/>
<evidence type="ECO:0000259" key="2">
    <source>
        <dbReference type="Pfam" id="PF13473"/>
    </source>
</evidence>
<evidence type="ECO:0000313" key="4">
    <source>
        <dbReference type="EMBL" id="VUF11089.1"/>
    </source>
</evidence>
<dbReference type="PANTHER" id="PTHR36507:SF1">
    <property type="entry name" value="BLL1555 PROTEIN"/>
    <property type="match status" value="1"/>
</dbReference>
<dbReference type="InterPro" id="IPR028096">
    <property type="entry name" value="EfeO_Cupredoxin"/>
</dbReference>
<dbReference type="EMBL" id="BPQI01000015">
    <property type="protein sequence ID" value="GJD54871.1"/>
    <property type="molecule type" value="Genomic_DNA"/>
</dbReference>
<dbReference type="InterPro" id="IPR008972">
    <property type="entry name" value="Cupredoxin"/>
</dbReference>
<organism evidence="4 5">
    <name type="scientific">Methylobacterium dankookense</name>
    <dbReference type="NCBI Taxonomy" id="560405"/>
    <lineage>
        <taxon>Bacteria</taxon>
        <taxon>Pseudomonadati</taxon>
        <taxon>Pseudomonadota</taxon>
        <taxon>Alphaproteobacteria</taxon>
        <taxon>Hyphomicrobiales</taxon>
        <taxon>Methylobacteriaceae</taxon>
        <taxon>Methylobacterium</taxon>
    </lineage>
</organism>
<feature type="domain" description="EfeO-type cupredoxin-like" evidence="2">
    <location>
        <begin position="30"/>
        <end position="122"/>
    </location>
</feature>
<gene>
    <name evidence="4" type="primary">mauC</name>
    <name evidence="3" type="synonym">petE</name>
    <name evidence="3" type="ORF">IFDJLNFL_0750</name>
    <name evidence="4" type="ORF">MTDSW087_00762</name>
</gene>
<dbReference type="AlphaFoldDB" id="A0A564FSF7"/>
<protein>
    <submittedName>
        <fullName evidence="4">Amicyanin</fullName>
    </submittedName>
    <submittedName>
        <fullName evidence="3">Plastocyanin</fullName>
    </submittedName>
</protein>
<dbReference type="Pfam" id="PF13473">
    <property type="entry name" value="Cupredoxin_1"/>
    <property type="match status" value="1"/>
</dbReference>
<accession>A0A564FSF7</accession>
<dbReference type="EMBL" id="CABFVH010000003">
    <property type="protein sequence ID" value="VUF11089.1"/>
    <property type="molecule type" value="Genomic_DNA"/>
</dbReference>
<dbReference type="Gene3D" id="2.60.40.420">
    <property type="entry name" value="Cupredoxins - blue copper proteins"/>
    <property type="match status" value="1"/>
</dbReference>
<evidence type="ECO:0000313" key="3">
    <source>
        <dbReference type="EMBL" id="GJD54871.1"/>
    </source>
</evidence>
<dbReference type="Proteomes" id="UP001055303">
    <property type="component" value="Unassembled WGS sequence"/>
</dbReference>
<evidence type="ECO:0000256" key="1">
    <source>
        <dbReference type="SAM" id="SignalP"/>
    </source>
</evidence>
<feature type="chain" id="PRO_5021702466" evidence="1">
    <location>
        <begin position="35"/>
        <end position="127"/>
    </location>
</feature>
<sequence length="127" mass="13765">MDASSPSPRRRGRCRFAVAVTAQILALAPMEAPAAEPADAGKPVVIRIDNFTFGPETVTVAPGTTVTWINGDDIPHTVVSQSRIFRSKTLDTDDRYTFTFDAPGEYPYFCSLHPHMTGKVVVKDPAG</sequence>
<feature type="signal peptide" evidence="1">
    <location>
        <begin position="1"/>
        <end position="34"/>
    </location>
</feature>
<reference evidence="3" key="2">
    <citation type="journal article" date="2021" name="Front. Microbiol.">
        <title>Comprehensive Comparative Genomics and Phenotyping of Methylobacterium Species.</title>
        <authorList>
            <person name="Alessa O."/>
            <person name="Ogura Y."/>
            <person name="Fujitani Y."/>
            <person name="Takami H."/>
            <person name="Hayashi T."/>
            <person name="Sahin N."/>
            <person name="Tani A."/>
        </authorList>
    </citation>
    <scope>NUCLEOTIDE SEQUENCE</scope>
    <source>
        <strain evidence="3">DSM 22415</strain>
    </source>
</reference>
<keyword evidence="6" id="KW-1185">Reference proteome</keyword>
<dbReference type="PANTHER" id="PTHR36507">
    <property type="entry name" value="BLL1555 PROTEIN"/>
    <property type="match status" value="1"/>
</dbReference>
<reference evidence="3" key="3">
    <citation type="submission" date="2021-08" db="EMBL/GenBank/DDBJ databases">
        <authorList>
            <person name="Tani A."/>
            <person name="Ola A."/>
            <person name="Ogura Y."/>
            <person name="Katsura K."/>
            <person name="Hayashi T."/>
        </authorList>
    </citation>
    <scope>NUCLEOTIDE SEQUENCE</scope>
    <source>
        <strain evidence="3">DSM 22415</strain>
    </source>
</reference>
<dbReference type="InterPro" id="IPR052721">
    <property type="entry name" value="ET_Amicyanin"/>
</dbReference>
<keyword evidence="1" id="KW-0732">Signal</keyword>
<reference evidence="4 5" key="1">
    <citation type="submission" date="2019-06" db="EMBL/GenBank/DDBJ databases">
        <authorList>
            <person name="Rodrigo-Torres L."/>
            <person name="Arahal R. D."/>
            <person name="Lucena T."/>
        </authorList>
    </citation>
    <scope>NUCLEOTIDE SEQUENCE [LARGE SCALE GENOMIC DNA]</scope>
    <source>
        <strain evidence="4 5">SW08-7</strain>
    </source>
</reference>
<evidence type="ECO:0000313" key="6">
    <source>
        <dbReference type="Proteomes" id="UP001055303"/>
    </source>
</evidence>
<dbReference type="Proteomes" id="UP000401717">
    <property type="component" value="Unassembled WGS sequence"/>
</dbReference>
<dbReference type="CDD" id="cd13921">
    <property type="entry name" value="Amicyanin"/>
    <property type="match status" value="1"/>
</dbReference>
<dbReference type="SUPFAM" id="SSF49503">
    <property type="entry name" value="Cupredoxins"/>
    <property type="match status" value="1"/>
</dbReference>